<gene>
    <name evidence="2" type="ORF">BACCOP_04230</name>
</gene>
<accession>B3JQJ4</accession>
<evidence type="ECO:0000313" key="2">
    <source>
        <dbReference type="EMBL" id="EDU98762.1"/>
    </source>
</evidence>
<evidence type="ECO:0008006" key="4">
    <source>
        <dbReference type="Google" id="ProtNLM"/>
    </source>
</evidence>
<evidence type="ECO:0000313" key="3">
    <source>
        <dbReference type="Proteomes" id="UP000003146"/>
    </source>
</evidence>
<reference evidence="2 3" key="1">
    <citation type="submission" date="2008-04" db="EMBL/GenBank/DDBJ databases">
        <title>Draft genome sequence of Bacteroides coprocola (DSM 17136).</title>
        <authorList>
            <person name="Sudarsanam P."/>
            <person name="Ley R."/>
            <person name="Guruge J."/>
            <person name="Turnbaugh P.J."/>
            <person name="Mahowald M."/>
            <person name="Liep D."/>
            <person name="Gordon J."/>
        </authorList>
    </citation>
    <scope>NUCLEOTIDE SEQUENCE [LARGE SCALE GENOMIC DNA]</scope>
    <source>
        <strain evidence="2 3">DSM 17136</strain>
    </source>
</reference>
<name>B3JQJ4_9BACT</name>
<dbReference type="OrthoDB" id="1050460at2"/>
<proteinExistence type="predicted"/>
<comment type="caution">
    <text evidence="2">The sequence shown here is derived from an EMBL/GenBank/DDBJ whole genome shotgun (WGS) entry which is preliminary data.</text>
</comment>
<feature type="chain" id="PRO_5002789971" description="NVEALA protein" evidence="1">
    <location>
        <begin position="25"/>
        <end position="75"/>
    </location>
</feature>
<organism evidence="2 3">
    <name type="scientific">Phocaeicola coprocola DSM 17136</name>
    <dbReference type="NCBI Taxonomy" id="470145"/>
    <lineage>
        <taxon>Bacteria</taxon>
        <taxon>Pseudomonadati</taxon>
        <taxon>Bacteroidota</taxon>
        <taxon>Bacteroidia</taxon>
        <taxon>Bacteroidales</taxon>
        <taxon>Bacteroidaceae</taxon>
        <taxon>Phocaeicola</taxon>
    </lineage>
</organism>
<feature type="signal peptide" evidence="1">
    <location>
        <begin position="1"/>
        <end position="24"/>
    </location>
</feature>
<dbReference type="AlphaFoldDB" id="B3JQJ4"/>
<sequence>MKNNILKLVFASAFALVAGYSVYASQKKVEMSDLAMANIEALASGENDHSQKIWERYYRPDGTGYNCTKTGNETC</sequence>
<dbReference type="eggNOG" id="ENOG502ZN1Q">
    <property type="taxonomic scope" value="Bacteria"/>
</dbReference>
<dbReference type="InterPro" id="IPR025905">
    <property type="entry name" value="NVEALA"/>
</dbReference>
<dbReference type="Proteomes" id="UP000003146">
    <property type="component" value="Unassembled WGS sequence"/>
</dbReference>
<dbReference type="RefSeq" id="WP_007572021.1">
    <property type="nucleotide sequence ID" value="NZ_DS981513.1"/>
</dbReference>
<protein>
    <recommendedName>
        <fullName evidence="4">NVEALA protein</fullName>
    </recommendedName>
</protein>
<keyword evidence="1" id="KW-0732">Signal</keyword>
<evidence type="ECO:0000256" key="1">
    <source>
        <dbReference type="SAM" id="SignalP"/>
    </source>
</evidence>
<reference evidence="2 3" key="2">
    <citation type="submission" date="2008-04" db="EMBL/GenBank/DDBJ databases">
        <authorList>
            <person name="Fulton L."/>
            <person name="Clifton S."/>
            <person name="Fulton B."/>
            <person name="Xu J."/>
            <person name="Minx P."/>
            <person name="Pepin K.H."/>
            <person name="Johnson M."/>
            <person name="Thiruvilangam P."/>
            <person name="Bhonagiri V."/>
            <person name="Nash W.E."/>
            <person name="Mardis E.R."/>
            <person name="Wilson R.K."/>
        </authorList>
    </citation>
    <scope>NUCLEOTIDE SEQUENCE [LARGE SCALE GENOMIC DNA]</scope>
    <source>
        <strain evidence="2 3">DSM 17136</strain>
    </source>
</reference>
<dbReference type="Pfam" id="PF14055">
    <property type="entry name" value="NVEALA"/>
    <property type="match status" value="1"/>
</dbReference>
<dbReference type="HOGENOM" id="CLU_173809_0_2_10"/>
<dbReference type="EMBL" id="ABIY02000127">
    <property type="protein sequence ID" value="EDU98762.1"/>
    <property type="molecule type" value="Genomic_DNA"/>
</dbReference>